<dbReference type="InterPro" id="IPR012760">
    <property type="entry name" value="RNA_pol_sigma_RpoD_C"/>
</dbReference>
<protein>
    <recommendedName>
        <fullName evidence="6">RNA polymerase sigma factor RpoD</fullName>
    </recommendedName>
    <alternativeName>
        <fullName evidence="6">Sigma-70</fullName>
    </alternativeName>
</protein>
<proteinExistence type="inferred from homology"/>
<dbReference type="InterPro" id="IPR014284">
    <property type="entry name" value="RNA_pol_sigma-70_dom"/>
</dbReference>
<dbReference type="NCBIfam" id="TIGR02937">
    <property type="entry name" value="sigma70-ECF"/>
    <property type="match status" value="1"/>
</dbReference>
<dbReference type="HAMAP" id="MF_00963">
    <property type="entry name" value="Sigma70_RpoD_SigA"/>
    <property type="match status" value="1"/>
</dbReference>
<keyword evidence="4 6" id="KW-0238">DNA-binding</keyword>
<evidence type="ECO:0000259" key="9">
    <source>
        <dbReference type="PROSITE" id="PS00716"/>
    </source>
</evidence>
<comment type="similarity">
    <text evidence="6">Belongs to the sigma-70 factor family. RpoD/SigA subfamily.</text>
</comment>
<accession>A0A5C0UFY8</accession>
<keyword evidence="3 6" id="KW-0731">Sigma factor</keyword>
<dbReference type="CDD" id="cd06171">
    <property type="entry name" value="Sigma70_r4"/>
    <property type="match status" value="1"/>
</dbReference>
<dbReference type="Pfam" id="PF04546">
    <property type="entry name" value="Sigma70_ner"/>
    <property type="match status" value="1"/>
</dbReference>
<keyword evidence="5 6" id="KW-0804">Transcription</keyword>
<evidence type="ECO:0000256" key="3">
    <source>
        <dbReference type="ARBA" id="ARBA00023082"/>
    </source>
</evidence>
<dbReference type="InterPro" id="IPR007630">
    <property type="entry name" value="RNA_pol_sigma70_r4"/>
</dbReference>
<feature type="region of interest" description="Sigma-70 factor domain-2" evidence="6">
    <location>
        <begin position="302"/>
        <end position="372"/>
    </location>
</feature>
<comment type="subunit">
    <text evidence="6">Interacts transiently with the RNA polymerase catalytic core.</text>
</comment>
<feature type="short sequence motif" description="Interaction with polymerase core subunit RpoC" evidence="6">
    <location>
        <begin position="326"/>
        <end position="329"/>
    </location>
</feature>
<dbReference type="InterPro" id="IPR036388">
    <property type="entry name" value="WH-like_DNA-bd_sf"/>
</dbReference>
<dbReference type="Gene3D" id="1.10.601.10">
    <property type="entry name" value="RNA Polymerase Primary Sigma Factor"/>
    <property type="match status" value="1"/>
</dbReference>
<dbReference type="PROSITE" id="PS00716">
    <property type="entry name" value="SIGMA70_2"/>
    <property type="match status" value="1"/>
</dbReference>
<dbReference type="Gene3D" id="1.10.10.10">
    <property type="entry name" value="Winged helix-like DNA-binding domain superfamily/Winged helix DNA-binding domain"/>
    <property type="match status" value="2"/>
</dbReference>
<dbReference type="Proteomes" id="UP000325004">
    <property type="component" value="Chromosome"/>
</dbReference>
<dbReference type="InterPro" id="IPR007624">
    <property type="entry name" value="RNA_pol_sigma70_r3"/>
</dbReference>
<dbReference type="Pfam" id="PF00140">
    <property type="entry name" value="Sigma70_r1_2"/>
    <property type="match status" value="1"/>
</dbReference>
<dbReference type="SUPFAM" id="SSF88946">
    <property type="entry name" value="Sigma2 domain of RNA polymerase sigma factors"/>
    <property type="match status" value="1"/>
</dbReference>
<dbReference type="InterPro" id="IPR013325">
    <property type="entry name" value="RNA_pol_sigma_r2"/>
</dbReference>
<dbReference type="Pfam" id="PF04545">
    <property type="entry name" value="Sigma70_r4"/>
    <property type="match status" value="1"/>
</dbReference>
<evidence type="ECO:0000256" key="6">
    <source>
        <dbReference type="HAMAP-Rule" id="MF_00963"/>
    </source>
</evidence>
<keyword evidence="1 6" id="KW-0963">Cytoplasm</keyword>
<feature type="DNA-binding region" description="H-T-H motif" evidence="6">
    <location>
        <begin position="496"/>
        <end position="515"/>
    </location>
</feature>
<dbReference type="InterPro" id="IPR007631">
    <property type="entry name" value="RNA_pol_sigma_70_non-ess"/>
</dbReference>
<dbReference type="Pfam" id="PF04539">
    <property type="entry name" value="Sigma70_r3"/>
    <property type="match status" value="1"/>
</dbReference>
<feature type="region of interest" description="Sigma-70 factor domain-4" evidence="6">
    <location>
        <begin position="470"/>
        <end position="523"/>
    </location>
</feature>
<evidence type="ECO:0000256" key="5">
    <source>
        <dbReference type="ARBA" id="ARBA00023163"/>
    </source>
</evidence>
<dbReference type="InterPro" id="IPR000943">
    <property type="entry name" value="RNA_pol_sigma70"/>
</dbReference>
<dbReference type="SUPFAM" id="SSF88659">
    <property type="entry name" value="Sigma3 and sigma4 domains of RNA polymerase sigma factors"/>
    <property type="match status" value="2"/>
</dbReference>
<dbReference type="OrthoDB" id="9809557at2"/>
<dbReference type="GO" id="GO:0005737">
    <property type="term" value="C:cytoplasm"/>
    <property type="evidence" value="ECO:0007669"/>
    <property type="project" value="UniProtKB-SubCell"/>
</dbReference>
<organism evidence="10 11">
    <name type="scientific">Candidatus Cytomitobacter primus</name>
    <dbReference type="NCBI Taxonomy" id="2066024"/>
    <lineage>
        <taxon>Bacteria</taxon>
        <taxon>Pseudomonadati</taxon>
        <taxon>Pseudomonadota</taxon>
        <taxon>Alphaproteobacteria</taxon>
        <taxon>Holosporales</taxon>
        <taxon>Holosporaceae</taxon>
        <taxon>Candidatus Cytomitobacter</taxon>
    </lineage>
</organism>
<reference evidence="10 11" key="1">
    <citation type="submission" date="2019-08" db="EMBL/GenBank/DDBJ databases">
        <title>Highly reduced genomes of protist endosymbionts show evolutionary convergence.</title>
        <authorList>
            <person name="George E."/>
            <person name="Husnik F."/>
            <person name="Tashyreva D."/>
            <person name="Prokopchuk G."/>
            <person name="Horak A."/>
            <person name="Kwong W.K."/>
            <person name="Lukes J."/>
            <person name="Keeling P.J."/>
        </authorList>
    </citation>
    <scope>NUCLEOTIDE SEQUENCE [LARGE SCALE GENOMIC DNA]</scope>
    <source>
        <strain evidence="10">1604LC</strain>
    </source>
</reference>
<sequence>MGKSINRHFPLEDKNISSESSEKNDDEIVFDDIKSSKSSAANDDPVRMYLREMGNVPLLSREEEIEVAKKIEEGSDLMISAICESTITVKRILEWHDAIKKQHMHPSELIDVEDSTSTDEENCFETDEDSDEPKYDLEALEKNMQNLDQVYKKFKKVQNQKLEFINEDKEVSESVMNKYQKTHKDLTQCIIELRISYLCIDKLINEMYSLNKEIIKLEIEVIKLAEKQKIKRNIFVAHMNKNPIKNTQVKEFFEKNSGFIKENEMKMNSITNHINLPLKEFKRIIKSLKTGEKIMSKNKNIMVSANLRLVISIAKKYTNRGLQFLDLIQEGNIGLMKAVDKFEYTRGYKFSTYATWWIRQAITRAIADQARTIRIPVHMIETINRVVKASRQLLHENGKDPSPEEISEYLSIPVDRVRRVQKISKEPVSLELPVGSSEDGQLGDFIEDQSAVSPMDAMMQSSVRNAISKSFSHLTSREEMLLRLRFGLGTKSDHTLEEVGEKFKVTRERIRQIEAKAIRKLFNLKALRSLYN</sequence>
<evidence type="ECO:0000313" key="10">
    <source>
        <dbReference type="EMBL" id="QEK38637.1"/>
    </source>
</evidence>
<evidence type="ECO:0000259" key="8">
    <source>
        <dbReference type="PROSITE" id="PS00715"/>
    </source>
</evidence>
<evidence type="ECO:0000256" key="1">
    <source>
        <dbReference type="ARBA" id="ARBA00022490"/>
    </source>
</evidence>
<evidence type="ECO:0000256" key="2">
    <source>
        <dbReference type="ARBA" id="ARBA00023015"/>
    </source>
</evidence>
<dbReference type="InterPro" id="IPR013324">
    <property type="entry name" value="RNA_pol_sigma_r3/r4-like"/>
</dbReference>
<dbReference type="EMBL" id="CP043316">
    <property type="protein sequence ID" value="QEK38637.1"/>
    <property type="molecule type" value="Genomic_DNA"/>
</dbReference>
<feature type="region of interest" description="Sigma-70 factor domain-3" evidence="6">
    <location>
        <begin position="381"/>
        <end position="457"/>
    </location>
</feature>
<dbReference type="PANTHER" id="PTHR30603">
    <property type="entry name" value="RNA POLYMERASE SIGMA FACTOR RPO"/>
    <property type="match status" value="1"/>
</dbReference>
<dbReference type="InterPro" id="IPR007627">
    <property type="entry name" value="RNA_pol_sigma70_r2"/>
</dbReference>
<comment type="subcellular location">
    <subcellularLocation>
        <location evidence="6">Cytoplasm</location>
    </subcellularLocation>
</comment>
<dbReference type="FunFam" id="1.10.601.10:FF:000001">
    <property type="entry name" value="RNA polymerase sigma factor SigA"/>
    <property type="match status" value="1"/>
</dbReference>
<dbReference type="PRINTS" id="PR00046">
    <property type="entry name" value="SIGMA70FCT"/>
</dbReference>
<dbReference type="NCBIfam" id="NF004208">
    <property type="entry name" value="PRK05658.1"/>
    <property type="match status" value="1"/>
</dbReference>
<feature type="domain" description="RNA polymerase sigma-70" evidence="8">
    <location>
        <begin position="326"/>
        <end position="339"/>
    </location>
</feature>
<dbReference type="GO" id="GO:0006352">
    <property type="term" value="P:DNA-templated transcription initiation"/>
    <property type="evidence" value="ECO:0007669"/>
    <property type="project" value="UniProtKB-UniRule"/>
</dbReference>
<dbReference type="NCBIfam" id="TIGR02393">
    <property type="entry name" value="RpoD_Cterm"/>
    <property type="match status" value="1"/>
</dbReference>
<name>A0A5C0UFY8_9PROT</name>
<dbReference type="Pfam" id="PF04542">
    <property type="entry name" value="Sigma70_r2"/>
    <property type="match status" value="1"/>
</dbReference>
<gene>
    <name evidence="6 10" type="primary">rpoD</name>
    <name evidence="10" type="ORF">FZC34_01805</name>
</gene>
<dbReference type="AlphaFoldDB" id="A0A5C0UFY8"/>
<evidence type="ECO:0000256" key="7">
    <source>
        <dbReference type="SAM" id="MobiDB-lite"/>
    </source>
</evidence>
<keyword evidence="2 6" id="KW-0805">Transcription regulation</keyword>
<dbReference type="PANTHER" id="PTHR30603:SF60">
    <property type="entry name" value="RNA POLYMERASE SIGMA FACTOR RPOD"/>
    <property type="match status" value="1"/>
</dbReference>
<dbReference type="GO" id="GO:0003677">
    <property type="term" value="F:DNA binding"/>
    <property type="evidence" value="ECO:0007669"/>
    <property type="project" value="UniProtKB-UniRule"/>
</dbReference>
<dbReference type="PROSITE" id="PS00715">
    <property type="entry name" value="SIGMA70_1"/>
    <property type="match status" value="1"/>
</dbReference>
<dbReference type="InterPro" id="IPR050239">
    <property type="entry name" value="Sigma-70_RNA_pol_init_factors"/>
</dbReference>
<dbReference type="InterPro" id="IPR009042">
    <property type="entry name" value="RNA_pol_sigma70_r1_2"/>
</dbReference>
<dbReference type="InterPro" id="IPR028630">
    <property type="entry name" value="Sigma70_RpoD"/>
</dbReference>
<evidence type="ECO:0000313" key="11">
    <source>
        <dbReference type="Proteomes" id="UP000325004"/>
    </source>
</evidence>
<dbReference type="GO" id="GO:0016987">
    <property type="term" value="F:sigma factor activity"/>
    <property type="evidence" value="ECO:0007669"/>
    <property type="project" value="UniProtKB-UniRule"/>
</dbReference>
<feature type="compositionally biased region" description="Basic and acidic residues" evidence="7">
    <location>
        <begin position="9"/>
        <end position="23"/>
    </location>
</feature>
<evidence type="ECO:0000256" key="4">
    <source>
        <dbReference type="ARBA" id="ARBA00023125"/>
    </source>
</evidence>
<comment type="function">
    <text evidence="6">Sigma factors are initiation factors that promote the attachment of RNA polymerase to specific initiation sites and are then released. This sigma factor is the primary sigma factor during exponential growth.</text>
</comment>
<feature type="domain" description="RNA polymerase sigma-70" evidence="9">
    <location>
        <begin position="495"/>
        <end position="521"/>
    </location>
</feature>
<dbReference type="RefSeq" id="WP_148971758.1">
    <property type="nucleotide sequence ID" value="NZ_CP043316.1"/>
</dbReference>
<keyword evidence="11" id="KW-1185">Reference proteome</keyword>
<dbReference type="KEGG" id="cpri:FZC34_01805"/>
<feature type="region of interest" description="Disordered" evidence="7">
    <location>
        <begin position="1"/>
        <end position="41"/>
    </location>
</feature>